<dbReference type="InterPro" id="IPR050484">
    <property type="entry name" value="Transf_Hexapept/Carb_Anhydrase"/>
</dbReference>
<dbReference type="Pfam" id="PF00132">
    <property type="entry name" value="Hexapep"/>
    <property type="match status" value="1"/>
</dbReference>
<dbReference type="SUPFAM" id="SSF51161">
    <property type="entry name" value="Trimeric LpxA-like enzymes"/>
    <property type="match status" value="1"/>
</dbReference>
<dbReference type="Gene3D" id="2.160.10.10">
    <property type="entry name" value="Hexapeptide repeat proteins"/>
    <property type="match status" value="1"/>
</dbReference>
<dbReference type="PANTHER" id="PTHR13061:SF29">
    <property type="entry name" value="GAMMA CARBONIC ANHYDRASE-LIKE 1, MITOCHONDRIAL-RELATED"/>
    <property type="match status" value="1"/>
</dbReference>
<evidence type="ECO:0000313" key="2">
    <source>
        <dbReference type="Proteomes" id="UP000595663"/>
    </source>
</evidence>
<evidence type="ECO:0000313" key="1">
    <source>
        <dbReference type="EMBL" id="BBB24974.1"/>
    </source>
</evidence>
<gene>
    <name evidence="1" type="ORF">AMJAP_0375</name>
</gene>
<dbReference type="AlphaFoldDB" id="A0A7R6SR82"/>
<dbReference type="InterPro" id="IPR001451">
    <property type="entry name" value="Hexapep"/>
</dbReference>
<sequence length="174" mass="18586">MLFSMSGREVCLVGEEHYVAHNATLIGSVELHNQASVWFNVVIRGDNDQITIGERSNIQDGSVLHTDPGYKLTVGKDVTVGHLAMLHGCEVGDGSLVGIGAVVLNGAKIGKGCLIGANALVPEGMVIPDGSLVVGSPAKVKRSLSEEQQQGLLENAAHYVENMQRYRLELQQQN</sequence>
<dbReference type="InterPro" id="IPR047324">
    <property type="entry name" value="LbH_gamma_CA-like"/>
</dbReference>
<dbReference type="RefSeq" id="WP_019620850.1">
    <property type="nucleotide sequence ID" value="NZ_AP014545.1"/>
</dbReference>
<keyword evidence="2" id="KW-1185">Reference proteome</keyword>
<reference evidence="1 2" key="1">
    <citation type="journal article" date="2008" name="Int. J. Syst. Evol. Microbiol.">
        <title>Amphritea japonica sp. nov. and Amphritea balenae sp. nov., isolated from the sediment adjacent to sperm whale carcasses off Kagoshima, Japan.</title>
        <authorList>
            <person name="Miyazaki M."/>
            <person name="Nogi Y."/>
            <person name="Fujiwara Y."/>
            <person name="Kawato M."/>
            <person name="Nagahama T."/>
            <person name="Kubokawa K."/>
            <person name="Horikoshi K."/>
        </authorList>
    </citation>
    <scope>NUCLEOTIDE SEQUENCE [LARGE SCALE GENOMIC DNA]</scope>
    <source>
        <strain evidence="1 2">ATCC BAA-1530</strain>
    </source>
</reference>
<dbReference type="Proteomes" id="UP000595663">
    <property type="component" value="Chromosome"/>
</dbReference>
<dbReference type="EMBL" id="AP014545">
    <property type="protein sequence ID" value="BBB24974.1"/>
    <property type="molecule type" value="Genomic_DNA"/>
</dbReference>
<dbReference type="CDD" id="cd04645">
    <property type="entry name" value="LbH_gamma_CA_like"/>
    <property type="match status" value="1"/>
</dbReference>
<keyword evidence="1" id="KW-0808">Transferase</keyword>
<dbReference type="InterPro" id="IPR011004">
    <property type="entry name" value="Trimer_LpxA-like_sf"/>
</dbReference>
<dbReference type="KEGG" id="ajp:AMJAP_0375"/>
<dbReference type="GO" id="GO:0016740">
    <property type="term" value="F:transferase activity"/>
    <property type="evidence" value="ECO:0007669"/>
    <property type="project" value="UniProtKB-KW"/>
</dbReference>
<accession>A0A7R6SR82</accession>
<dbReference type="OrthoDB" id="9803036at2"/>
<dbReference type="PANTHER" id="PTHR13061">
    <property type="entry name" value="DYNACTIN SUBUNIT P25"/>
    <property type="match status" value="1"/>
</dbReference>
<proteinExistence type="predicted"/>
<protein>
    <submittedName>
        <fullName evidence="1">Acetyltransferase</fullName>
    </submittedName>
</protein>
<name>A0A7R6SR82_9GAMM</name>
<organism evidence="1 2">
    <name type="scientific">Amphritea japonica ATCC BAA-1530</name>
    <dbReference type="NCBI Taxonomy" id="1278309"/>
    <lineage>
        <taxon>Bacteria</taxon>
        <taxon>Pseudomonadati</taxon>
        <taxon>Pseudomonadota</taxon>
        <taxon>Gammaproteobacteria</taxon>
        <taxon>Oceanospirillales</taxon>
        <taxon>Oceanospirillaceae</taxon>
        <taxon>Amphritea</taxon>
    </lineage>
</organism>